<dbReference type="SUPFAM" id="SSF56574">
    <property type="entry name" value="Serpins"/>
    <property type="match status" value="1"/>
</dbReference>
<comment type="caution">
    <text evidence="6">The sequence shown here is derived from an EMBL/GenBank/DDBJ whole genome shotgun (WGS) entry which is preliminary data.</text>
</comment>
<dbReference type="AlphaFoldDB" id="A0A443S0F3"/>
<evidence type="ECO:0000259" key="5">
    <source>
        <dbReference type="Pfam" id="PF00079"/>
    </source>
</evidence>
<gene>
    <name evidence="6" type="ORF">B4U80_11956</name>
</gene>
<dbReference type="Gene3D" id="3.30.497.10">
    <property type="entry name" value="Antithrombin, subunit I, domain 2"/>
    <property type="match status" value="1"/>
</dbReference>
<keyword evidence="3" id="KW-0722">Serine protease inhibitor</keyword>
<keyword evidence="2" id="KW-0646">Protease inhibitor</keyword>
<dbReference type="VEuPathDB" id="VectorBase:LDEU011022"/>
<dbReference type="OrthoDB" id="7870891at2759"/>
<evidence type="ECO:0000256" key="3">
    <source>
        <dbReference type="ARBA" id="ARBA00022900"/>
    </source>
</evidence>
<dbReference type="PANTHER" id="PTHR11461:SF211">
    <property type="entry name" value="GH10112P-RELATED"/>
    <property type="match status" value="1"/>
</dbReference>
<dbReference type="InterPro" id="IPR042178">
    <property type="entry name" value="Serpin_sf_1"/>
</dbReference>
<feature type="non-terminal residue" evidence="6">
    <location>
        <position position="118"/>
    </location>
</feature>
<dbReference type="PANTHER" id="PTHR11461">
    <property type="entry name" value="SERINE PROTEASE INHIBITOR, SERPIN"/>
    <property type="match status" value="1"/>
</dbReference>
<keyword evidence="7" id="KW-1185">Reference proteome</keyword>
<dbReference type="GO" id="GO:0005615">
    <property type="term" value="C:extracellular space"/>
    <property type="evidence" value="ECO:0007669"/>
    <property type="project" value="InterPro"/>
</dbReference>
<evidence type="ECO:0000256" key="2">
    <source>
        <dbReference type="ARBA" id="ARBA00022690"/>
    </source>
</evidence>
<evidence type="ECO:0000256" key="4">
    <source>
        <dbReference type="ARBA" id="ARBA00023180"/>
    </source>
</evidence>
<evidence type="ECO:0000313" key="7">
    <source>
        <dbReference type="Proteomes" id="UP000288716"/>
    </source>
</evidence>
<organism evidence="6 7">
    <name type="scientific">Leptotrombidium deliense</name>
    <dbReference type="NCBI Taxonomy" id="299467"/>
    <lineage>
        <taxon>Eukaryota</taxon>
        <taxon>Metazoa</taxon>
        <taxon>Ecdysozoa</taxon>
        <taxon>Arthropoda</taxon>
        <taxon>Chelicerata</taxon>
        <taxon>Arachnida</taxon>
        <taxon>Acari</taxon>
        <taxon>Acariformes</taxon>
        <taxon>Trombidiformes</taxon>
        <taxon>Prostigmata</taxon>
        <taxon>Anystina</taxon>
        <taxon>Parasitengona</taxon>
        <taxon>Trombiculoidea</taxon>
        <taxon>Trombiculidae</taxon>
        <taxon>Leptotrombidium</taxon>
    </lineage>
</organism>
<accession>A0A443S0F3</accession>
<evidence type="ECO:0000313" key="6">
    <source>
        <dbReference type="EMBL" id="RWS21018.1"/>
    </source>
</evidence>
<comment type="similarity">
    <text evidence="1">Belongs to the serpin family.</text>
</comment>
<sequence length="118" mass="13563">MALGILLEGAQGDERKELYKVLHLDDYANKDSVHQRFHELLDEFRDMSTRAENKRNASVEIANLALIKEGLNVPSTFLDAVRKDYEANIDYENFATNGEAIRLKINKFVEERTHGLIK</sequence>
<protein>
    <submittedName>
        <fullName evidence="6">Leukocyte elastase inhibitor-like isoform X2</fullName>
    </submittedName>
</protein>
<name>A0A443S0F3_9ACAR</name>
<keyword evidence="4" id="KW-0325">Glycoprotein</keyword>
<dbReference type="Pfam" id="PF00079">
    <property type="entry name" value="Serpin"/>
    <property type="match status" value="1"/>
</dbReference>
<proteinExistence type="inferred from homology"/>
<feature type="domain" description="Serpin" evidence="5">
    <location>
        <begin position="1"/>
        <end position="118"/>
    </location>
</feature>
<reference evidence="6 7" key="1">
    <citation type="journal article" date="2018" name="Gigascience">
        <title>Genomes of trombidid mites reveal novel predicted allergens and laterally-transferred genes associated with secondary metabolism.</title>
        <authorList>
            <person name="Dong X."/>
            <person name="Chaisiri K."/>
            <person name="Xia D."/>
            <person name="Armstrong S.D."/>
            <person name="Fang Y."/>
            <person name="Donnelly M.J."/>
            <person name="Kadowaki T."/>
            <person name="McGarry J.W."/>
            <person name="Darby A.C."/>
            <person name="Makepeace B.L."/>
        </authorList>
    </citation>
    <scope>NUCLEOTIDE SEQUENCE [LARGE SCALE GENOMIC DNA]</scope>
    <source>
        <strain evidence="6">UoL-UT</strain>
    </source>
</reference>
<evidence type="ECO:0000256" key="1">
    <source>
        <dbReference type="ARBA" id="ARBA00009500"/>
    </source>
</evidence>
<dbReference type="InterPro" id="IPR036186">
    <property type="entry name" value="Serpin_sf"/>
</dbReference>
<dbReference type="InterPro" id="IPR000215">
    <property type="entry name" value="Serpin_fam"/>
</dbReference>
<dbReference type="EMBL" id="NCKV01014092">
    <property type="protein sequence ID" value="RWS21018.1"/>
    <property type="molecule type" value="Genomic_DNA"/>
</dbReference>
<dbReference type="Proteomes" id="UP000288716">
    <property type="component" value="Unassembled WGS sequence"/>
</dbReference>
<dbReference type="GO" id="GO:0004867">
    <property type="term" value="F:serine-type endopeptidase inhibitor activity"/>
    <property type="evidence" value="ECO:0007669"/>
    <property type="project" value="UniProtKB-KW"/>
</dbReference>
<dbReference type="InterPro" id="IPR023796">
    <property type="entry name" value="Serpin_dom"/>
</dbReference>